<protein>
    <recommendedName>
        <fullName evidence="2">CSD domain-containing protein</fullName>
    </recommendedName>
</protein>
<proteinExistence type="predicted"/>
<dbReference type="PROSITE" id="PS51857">
    <property type="entry name" value="CSD_2"/>
    <property type="match status" value="1"/>
</dbReference>
<dbReference type="Pfam" id="PF00313">
    <property type="entry name" value="CSD"/>
    <property type="match status" value="1"/>
</dbReference>
<dbReference type="PROSITE" id="PS00352">
    <property type="entry name" value="CSD_1"/>
    <property type="match status" value="1"/>
</dbReference>
<dbReference type="InterPro" id="IPR050181">
    <property type="entry name" value="Cold_shock_domain"/>
</dbReference>
<evidence type="ECO:0000259" key="2">
    <source>
        <dbReference type="PROSITE" id="PS51857"/>
    </source>
</evidence>
<evidence type="ECO:0000256" key="1">
    <source>
        <dbReference type="RuleBase" id="RU000408"/>
    </source>
</evidence>
<gene>
    <name evidence="3" type="ORF">GCM10009821_24890</name>
</gene>
<dbReference type="PANTHER" id="PTHR11544">
    <property type="entry name" value="COLD SHOCK DOMAIN CONTAINING PROTEINS"/>
    <property type="match status" value="1"/>
</dbReference>
<dbReference type="Gene3D" id="2.40.50.140">
    <property type="entry name" value="Nucleic acid-binding proteins"/>
    <property type="match status" value="1"/>
</dbReference>
<accession>A0ABN2W438</accession>
<dbReference type="CDD" id="cd04458">
    <property type="entry name" value="CSP_CDS"/>
    <property type="match status" value="1"/>
</dbReference>
<dbReference type="Proteomes" id="UP001501480">
    <property type="component" value="Unassembled WGS sequence"/>
</dbReference>
<reference evidence="3 4" key="1">
    <citation type="journal article" date="2019" name="Int. J. Syst. Evol. Microbiol.">
        <title>The Global Catalogue of Microorganisms (GCM) 10K type strain sequencing project: providing services to taxonomists for standard genome sequencing and annotation.</title>
        <authorList>
            <consortium name="The Broad Institute Genomics Platform"/>
            <consortium name="The Broad Institute Genome Sequencing Center for Infectious Disease"/>
            <person name="Wu L."/>
            <person name="Ma J."/>
        </authorList>
    </citation>
    <scope>NUCLEOTIDE SEQUENCE [LARGE SCALE GENOMIC DNA]</scope>
    <source>
        <strain evidence="3 4">JCM 15749</strain>
    </source>
</reference>
<dbReference type="Gene3D" id="6.20.370.130">
    <property type="match status" value="1"/>
</dbReference>
<dbReference type="SMART" id="SM00357">
    <property type="entry name" value="CSP"/>
    <property type="match status" value="1"/>
</dbReference>
<keyword evidence="4" id="KW-1185">Reference proteome</keyword>
<evidence type="ECO:0000313" key="4">
    <source>
        <dbReference type="Proteomes" id="UP001501480"/>
    </source>
</evidence>
<sequence>MVWLRSGEYVATPRGVHDERGRTNERHIMATGTVKWFNAEKGFGFIAPDEGGDDVFAHYSSIQSSGYRSLEENQKVEFDVEQGQKGLQATNITPL</sequence>
<dbReference type="EMBL" id="BAAAPY010000010">
    <property type="protein sequence ID" value="GAA2082951.1"/>
    <property type="molecule type" value="Genomic_DNA"/>
</dbReference>
<dbReference type="InterPro" id="IPR002059">
    <property type="entry name" value="CSP_DNA-bd"/>
</dbReference>
<comment type="subcellular location">
    <subcellularLocation>
        <location evidence="1">Cytoplasm</location>
    </subcellularLocation>
</comment>
<dbReference type="PRINTS" id="PR00050">
    <property type="entry name" value="COLDSHOCK"/>
</dbReference>
<dbReference type="InterPro" id="IPR019844">
    <property type="entry name" value="CSD_CS"/>
</dbReference>
<organism evidence="3 4">
    <name type="scientific">Aeromicrobium halocynthiae</name>
    <dbReference type="NCBI Taxonomy" id="560557"/>
    <lineage>
        <taxon>Bacteria</taxon>
        <taxon>Bacillati</taxon>
        <taxon>Actinomycetota</taxon>
        <taxon>Actinomycetes</taxon>
        <taxon>Propionibacteriales</taxon>
        <taxon>Nocardioidaceae</taxon>
        <taxon>Aeromicrobium</taxon>
    </lineage>
</organism>
<dbReference type="InterPro" id="IPR011129">
    <property type="entry name" value="CSD"/>
</dbReference>
<dbReference type="SUPFAM" id="SSF50249">
    <property type="entry name" value="Nucleic acid-binding proteins"/>
    <property type="match status" value="1"/>
</dbReference>
<name>A0ABN2W438_9ACTN</name>
<comment type="caution">
    <text evidence="3">The sequence shown here is derived from an EMBL/GenBank/DDBJ whole genome shotgun (WGS) entry which is preliminary data.</text>
</comment>
<feature type="domain" description="CSD" evidence="2">
    <location>
        <begin position="29"/>
        <end position="94"/>
    </location>
</feature>
<evidence type="ECO:0000313" key="3">
    <source>
        <dbReference type="EMBL" id="GAA2082951.1"/>
    </source>
</evidence>
<dbReference type="InterPro" id="IPR012340">
    <property type="entry name" value="NA-bd_OB-fold"/>
</dbReference>